<comment type="caution">
    <text evidence="6">The sequence shown here is derived from an EMBL/GenBank/DDBJ whole genome shotgun (WGS) entry which is preliminary data.</text>
</comment>
<dbReference type="Pfam" id="PF00578">
    <property type="entry name" value="AhpC-TSA"/>
    <property type="match status" value="1"/>
</dbReference>
<dbReference type="GO" id="GO:0030313">
    <property type="term" value="C:cell envelope"/>
    <property type="evidence" value="ECO:0007669"/>
    <property type="project" value="UniProtKB-SubCell"/>
</dbReference>
<comment type="subcellular location">
    <subcellularLocation>
        <location evidence="1">Cell envelope</location>
    </subcellularLocation>
</comment>
<proteinExistence type="predicted"/>
<dbReference type="RefSeq" id="WP_127704042.1">
    <property type="nucleotide sequence ID" value="NZ_SACK01000002.1"/>
</dbReference>
<reference evidence="6 7" key="1">
    <citation type="submission" date="2019-01" db="EMBL/GenBank/DDBJ databases">
        <authorList>
            <person name="Chen W.-M."/>
        </authorList>
    </citation>
    <scope>NUCLEOTIDE SEQUENCE [LARGE SCALE GENOMIC DNA]</scope>
    <source>
        <strain evidence="6 7">YBJ-36</strain>
    </source>
</reference>
<keyword evidence="2" id="KW-0201">Cytochrome c-type biogenesis</keyword>
<dbReference type="Pfam" id="PF14289">
    <property type="entry name" value="DUF4369"/>
    <property type="match status" value="1"/>
</dbReference>
<dbReference type="PANTHER" id="PTHR42852:SF6">
    <property type="entry name" value="THIOL:DISULFIDE INTERCHANGE PROTEIN DSBE"/>
    <property type="match status" value="1"/>
</dbReference>
<accession>A0A3S2V2N4</accession>
<dbReference type="SUPFAM" id="SSF52833">
    <property type="entry name" value="Thioredoxin-like"/>
    <property type="match status" value="1"/>
</dbReference>
<organism evidence="6 7">
    <name type="scientific">Mucilaginibacter limnophilus</name>
    <dbReference type="NCBI Taxonomy" id="1932778"/>
    <lineage>
        <taxon>Bacteria</taxon>
        <taxon>Pseudomonadati</taxon>
        <taxon>Bacteroidota</taxon>
        <taxon>Sphingobacteriia</taxon>
        <taxon>Sphingobacteriales</taxon>
        <taxon>Sphingobacteriaceae</taxon>
        <taxon>Mucilaginibacter</taxon>
    </lineage>
</organism>
<feature type="domain" description="Thioredoxin" evidence="5">
    <location>
        <begin position="225"/>
        <end position="364"/>
    </location>
</feature>
<keyword evidence="3" id="KW-1015">Disulfide bond</keyword>
<keyword evidence="7" id="KW-1185">Reference proteome</keyword>
<name>A0A3S2V2N4_9SPHI</name>
<evidence type="ECO:0000256" key="2">
    <source>
        <dbReference type="ARBA" id="ARBA00022748"/>
    </source>
</evidence>
<dbReference type="Proteomes" id="UP000282759">
    <property type="component" value="Unassembled WGS sequence"/>
</dbReference>
<evidence type="ECO:0000256" key="1">
    <source>
        <dbReference type="ARBA" id="ARBA00004196"/>
    </source>
</evidence>
<dbReference type="InterPro" id="IPR036249">
    <property type="entry name" value="Thioredoxin-like_sf"/>
</dbReference>
<dbReference type="InterPro" id="IPR025380">
    <property type="entry name" value="DUF4369"/>
</dbReference>
<gene>
    <name evidence="6" type="ORF">EOD41_06850</name>
</gene>
<dbReference type="PANTHER" id="PTHR42852">
    <property type="entry name" value="THIOL:DISULFIDE INTERCHANGE PROTEIN DSBE"/>
    <property type="match status" value="1"/>
</dbReference>
<evidence type="ECO:0000256" key="4">
    <source>
        <dbReference type="ARBA" id="ARBA00023284"/>
    </source>
</evidence>
<evidence type="ECO:0000313" key="7">
    <source>
        <dbReference type="Proteomes" id="UP000282759"/>
    </source>
</evidence>
<sequence>MKHRLILIMLIVCVFVPNTFAQKSKGFVINATIHGLPDKTLVRLISLDEQIVLDSAYSVNGKLTFKGSVTEPQVCWIMCDKGYATIMVENLPMRFESPIDKMNIMYVATAGKEQAVVNKLSKLQYGLNLQADSIYSKIQNNQYKDKDERNLLADKFNRMQDSLMVIYVNVGKRNINSYFGLDIVYRNRKSIPHDTLVHLYETMPAKIRSTGKGRNIKMFLYSTLAEKGKPMIDFEVKTIEGKSFKLSSLKGKNIYLTFGSVGCGPCRTENKALAANYAKLSPYVELVSFSLDKNLDDWRRMAKEDGIVWNNISDMKGEGEVKLLYNVQSIPAAFLINKEGIIVERYDGYDDELVSSIEKKVKEM</sequence>
<dbReference type="CDD" id="cd02966">
    <property type="entry name" value="TlpA_like_family"/>
    <property type="match status" value="1"/>
</dbReference>
<dbReference type="InterPro" id="IPR050553">
    <property type="entry name" value="Thioredoxin_ResA/DsbE_sf"/>
</dbReference>
<dbReference type="PROSITE" id="PS51352">
    <property type="entry name" value="THIOREDOXIN_2"/>
    <property type="match status" value="1"/>
</dbReference>
<dbReference type="AlphaFoldDB" id="A0A3S2V2N4"/>
<evidence type="ECO:0000259" key="5">
    <source>
        <dbReference type="PROSITE" id="PS51352"/>
    </source>
</evidence>
<evidence type="ECO:0000313" key="6">
    <source>
        <dbReference type="EMBL" id="RVU01673.1"/>
    </source>
</evidence>
<dbReference type="InterPro" id="IPR000866">
    <property type="entry name" value="AhpC/TSA"/>
</dbReference>
<dbReference type="GO" id="GO:0016491">
    <property type="term" value="F:oxidoreductase activity"/>
    <property type="evidence" value="ECO:0007669"/>
    <property type="project" value="InterPro"/>
</dbReference>
<keyword evidence="4" id="KW-0676">Redox-active center</keyword>
<protein>
    <submittedName>
        <fullName evidence="6">AhpC/TSA family protein</fullName>
    </submittedName>
</protein>
<dbReference type="InterPro" id="IPR013766">
    <property type="entry name" value="Thioredoxin_domain"/>
</dbReference>
<dbReference type="GO" id="GO:0016209">
    <property type="term" value="F:antioxidant activity"/>
    <property type="evidence" value="ECO:0007669"/>
    <property type="project" value="InterPro"/>
</dbReference>
<dbReference type="GO" id="GO:0017004">
    <property type="term" value="P:cytochrome complex assembly"/>
    <property type="evidence" value="ECO:0007669"/>
    <property type="project" value="UniProtKB-KW"/>
</dbReference>
<dbReference type="Gene3D" id="3.40.30.10">
    <property type="entry name" value="Glutaredoxin"/>
    <property type="match status" value="1"/>
</dbReference>
<dbReference type="EMBL" id="SACK01000002">
    <property type="protein sequence ID" value="RVU01673.1"/>
    <property type="molecule type" value="Genomic_DNA"/>
</dbReference>
<evidence type="ECO:0000256" key="3">
    <source>
        <dbReference type="ARBA" id="ARBA00023157"/>
    </source>
</evidence>
<dbReference type="OrthoDB" id="750178at2"/>